<keyword evidence="3" id="KW-1185">Reference proteome</keyword>
<dbReference type="Proteomes" id="UP001408356">
    <property type="component" value="Unassembled WGS sequence"/>
</dbReference>
<proteinExistence type="predicted"/>
<keyword evidence="1" id="KW-1133">Transmembrane helix</keyword>
<protein>
    <submittedName>
        <fullName evidence="2">Uncharacterized protein</fullName>
    </submittedName>
</protein>
<gene>
    <name evidence="2" type="ORF">SUNI508_10121</name>
</gene>
<accession>A0ABR2UN02</accession>
<evidence type="ECO:0000313" key="3">
    <source>
        <dbReference type="Proteomes" id="UP001408356"/>
    </source>
</evidence>
<keyword evidence="1" id="KW-0812">Transmembrane</keyword>
<sequence>METSAPSPHGPHLFLTSFPSRGYRSNTSRKTHINIYALEPPPYSDTALLTWLRNPILPHSITSQPTTLEFIIYLRSAQMRPRSNTMAVPLQTAAGELPVHVQVEIMAAFITLIGVAWIVLATIFVYQFWKPLTGEMSALREARPRYLSNNMNKSSIDLHEFRIYTPENTV</sequence>
<dbReference type="EMBL" id="JARVKF010000412">
    <property type="protein sequence ID" value="KAK9415821.1"/>
    <property type="molecule type" value="Genomic_DNA"/>
</dbReference>
<feature type="transmembrane region" description="Helical" evidence="1">
    <location>
        <begin position="105"/>
        <end position="129"/>
    </location>
</feature>
<name>A0ABR2UN02_9PEZI</name>
<keyword evidence="1" id="KW-0472">Membrane</keyword>
<comment type="caution">
    <text evidence="2">The sequence shown here is derived from an EMBL/GenBank/DDBJ whole genome shotgun (WGS) entry which is preliminary data.</text>
</comment>
<evidence type="ECO:0000256" key="1">
    <source>
        <dbReference type="SAM" id="Phobius"/>
    </source>
</evidence>
<evidence type="ECO:0000313" key="2">
    <source>
        <dbReference type="EMBL" id="KAK9415821.1"/>
    </source>
</evidence>
<reference evidence="2 3" key="1">
    <citation type="journal article" date="2024" name="J. Plant Pathol.">
        <title>Sequence and assembly of the genome of Seiridium unicorne, isolate CBS 538.82, causal agent of cypress canker disease.</title>
        <authorList>
            <person name="Scali E."/>
            <person name="Rocca G.D."/>
            <person name="Danti R."/>
            <person name="Garbelotto M."/>
            <person name="Barberini S."/>
            <person name="Baroncelli R."/>
            <person name="Emiliani G."/>
        </authorList>
    </citation>
    <scope>NUCLEOTIDE SEQUENCE [LARGE SCALE GENOMIC DNA]</scope>
    <source>
        <strain evidence="2 3">BM-138-508</strain>
    </source>
</reference>
<organism evidence="2 3">
    <name type="scientific">Seiridium unicorne</name>
    <dbReference type="NCBI Taxonomy" id="138068"/>
    <lineage>
        <taxon>Eukaryota</taxon>
        <taxon>Fungi</taxon>
        <taxon>Dikarya</taxon>
        <taxon>Ascomycota</taxon>
        <taxon>Pezizomycotina</taxon>
        <taxon>Sordariomycetes</taxon>
        <taxon>Xylariomycetidae</taxon>
        <taxon>Amphisphaeriales</taxon>
        <taxon>Sporocadaceae</taxon>
        <taxon>Seiridium</taxon>
    </lineage>
</organism>